<feature type="transmembrane region" description="Helical" evidence="1">
    <location>
        <begin position="92"/>
        <end position="119"/>
    </location>
</feature>
<dbReference type="KEGG" id="cgo:Corgl_1101"/>
<dbReference type="AlphaFoldDB" id="F2N825"/>
<dbReference type="OrthoDB" id="3181988at2"/>
<accession>F2N825</accession>
<feature type="transmembrane region" description="Helical" evidence="1">
    <location>
        <begin position="57"/>
        <end position="80"/>
    </location>
</feature>
<evidence type="ECO:0000313" key="3">
    <source>
        <dbReference type="Proteomes" id="UP000006851"/>
    </source>
</evidence>
<keyword evidence="1" id="KW-0812">Transmembrane</keyword>
<proteinExistence type="predicted"/>
<gene>
    <name evidence="2" type="ordered locus">Corgl_1101</name>
</gene>
<keyword evidence="1" id="KW-1133">Transmembrane helix</keyword>
<name>F2N825_CORGP</name>
<dbReference type="HOGENOM" id="CLU_2000069_0_0_11"/>
<evidence type="ECO:0000313" key="2">
    <source>
        <dbReference type="EMBL" id="AEB07208.1"/>
    </source>
</evidence>
<sequence length="124" mass="12853">MRKITIDNPWLPRAVVCGLAIAVIFCALFGPGLYMMATGSVLWLHPYHYAHIASAELPVFAAREGLCIAGLAIGSSMAIIGVTRMLAAPAPCWAKVLLAAGGAVTALSLCGCLGVIIIFNGTLL</sequence>
<feature type="transmembrane region" description="Helical" evidence="1">
    <location>
        <begin position="12"/>
        <end position="37"/>
    </location>
</feature>
<dbReference type="EMBL" id="CP002628">
    <property type="protein sequence ID" value="AEB07208.1"/>
    <property type="molecule type" value="Genomic_DNA"/>
</dbReference>
<reference evidence="3" key="1">
    <citation type="journal article" date="2013" name="Stand. Genomic Sci.">
        <title>Complete genome sequence of Coriobacterium glomerans type strain (PW2(T)) from the midgut of Pyrrhocoris apterus L. (red soldier bug).</title>
        <authorList>
            <person name="Stackebrandt E."/>
            <person name="Zeytun A."/>
            <person name="Lapidus A."/>
            <person name="Nolan M."/>
            <person name="Lucas S."/>
            <person name="Hammon N."/>
            <person name="Deshpande S."/>
            <person name="Cheng J.F."/>
            <person name="Tapia R."/>
            <person name="Goodwin L.A."/>
            <person name="Pitluck S."/>
            <person name="Liolios K."/>
            <person name="Pagani I."/>
            <person name="Ivanova N."/>
            <person name="Mavromatis K."/>
            <person name="Mikhailova N."/>
            <person name="Huntemann M."/>
            <person name="Pati A."/>
            <person name="Chen A."/>
            <person name="Palaniappan K."/>
            <person name="Chang Y.J."/>
            <person name="Land M."/>
            <person name="Hauser L."/>
            <person name="Rohde M."/>
            <person name="Pukall R."/>
            <person name="Goker M."/>
            <person name="Detter J.C."/>
            <person name="Woyke T."/>
            <person name="Bristow J."/>
            <person name="Eisen J.A."/>
            <person name="Markowitz V."/>
            <person name="Hugenholtz P."/>
            <person name="Kyrpides N.C."/>
            <person name="Klenk H.P."/>
        </authorList>
    </citation>
    <scope>NUCLEOTIDE SEQUENCE</scope>
    <source>
        <strain evidence="3">ATCC 49209 / DSM 20642 / JCM 10262 / PW2</strain>
    </source>
</reference>
<keyword evidence="3" id="KW-1185">Reference proteome</keyword>
<dbReference type="RefSeq" id="WP_013708951.1">
    <property type="nucleotide sequence ID" value="NC_015389.1"/>
</dbReference>
<protein>
    <submittedName>
        <fullName evidence="2">Uncharacterized protein</fullName>
    </submittedName>
</protein>
<evidence type="ECO:0000256" key="1">
    <source>
        <dbReference type="SAM" id="Phobius"/>
    </source>
</evidence>
<dbReference type="Proteomes" id="UP000006851">
    <property type="component" value="Chromosome"/>
</dbReference>
<keyword evidence="1" id="KW-0472">Membrane</keyword>
<organism evidence="2 3">
    <name type="scientific">Coriobacterium glomerans (strain ATCC 49209 / DSM 20642 / JCM 10262 / PW2)</name>
    <dbReference type="NCBI Taxonomy" id="700015"/>
    <lineage>
        <taxon>Bacteria</taxon>
        <taxon>Bacillati</taxon>
        <taxon>Actinomycetota</taxon>
        <taxon>Coriobacteriia</taxon>
        <taxon>Coriobacteriales</taxon>
        <taxon>Coriobacteriaceae</taxon>
        <taxon>Coriobacterium</taxon>
    </lineage>
</organism>
<dbReference type="eggNOG" id="ENOG5030PXH">
    <property type="taxonomic scope" value="Bacteria"/>
</dbReference>